<evidence type="ECO:0000259" key="4">
    <source>
        <dbReference type="PROSITE" id="PS51704"/>
    </source>
</evidence>
<evidence type="ECO:0000313" key="8">
    <source>
        <dbReference type="EMBL" id="CAF4513130.1"/>
    </source>
</evidence>
<keyword evidence="10" id="KW-1185">Reference proteome</keyword>
<dbReference type="Proteomes" id="UP000663862">
    <property type="component" value="Unassembled WGS sequence"/>
</dbReference>
<dbReference type="InterPro" id="IPR013784">
    <property type="entry name" value="Carb-bd-like_fold"/>
</dbReference>
<keyword evidence="2" id="KW-1133">Transmembrane helix</keyword>
<feature type="transmembrane region" description="Helical" evidence="2">
    <location>
        <begin position="822"/>
        <end position="840"/>
    </location>
</feature>
<dbReference type="SUPFAM" id="SSF49452">
    <property type="entry name" value="Starch-binding domain-like"/>
    <property type="match status" value="1"/>
</dbReference>
<evidence type="ECO:0000313" key="6">
    <source>
        <dbReference type="EMBL" id="CAF4317975.1"/>
    </source>
</evidence>
<dbReference type="InterPro" id="IPR002044">
    <property type="entry name" value="CBM20"/>
</dbReference>
<keyword evidence="2" id="KW-0812">Transmembrane</keyword>
<organism evidence="7 9">
    <name type="scientific">Rotaria socialis</name>
    <dbReference type="NCBI Taxonomy" id="392032"/>
    <lineage>
        <taxon>Eukaryota</taxon>
        <taxon>Metazoa</taxon>
        <taxon>Spiralia</taxon>
        <taxon>Gnathifera</taxon>
        <taxon>Rotifera</taxon>
        <taxon>Eurotatoria</taxon>
        <taxon>Bdelloidea</taxon>
        <taxon>Philodinida</taxon>
        <taxon>Philodinidae</taxon>
        <taxon>Rotaria</taxon>
    </lineage>
</organism>
<dbReference type="InterPro" id="IPR051578">
    <property type="entry name" value="GDPD"/>
</dbReference>
<dbReference type="EMBL" id="CAJOBO010000454">
    <property type="protein sequence ID" value="CAF4225530.1"/>
    <property type="molecule type" value="Genomic_DNA"/>
</dbReference>
<protein>
    <recommendedName>
        <fullName evidence="11">Glycerophosphodiester phosphodiesterase</fullName>
    </recommendedName>
</protein>
<evidence type="ECO:0000259" key="3">
    <source>
        <dbReference type="PROSITE" id="PS51166"/>
    </source>
</evidence>
<feature type="domain" description="CBM20" evidence="3">
    <location>
        <begin position="1"/>
        <end position="124"/>
    </location>
</feature>
<evidence type="ECO:0000313" key="5">
    <source>
        <dbReference type="EMBL" id="CAF4225530.1"/>
    </source>
</evidence>
<evidence type="ECO:0000256" key="2">
    <source>
        <dbReference type="SAM" id="Phobius"/>
    </source>
</evidence>
<evidence type="ECO:0008006" key="11">
    <source>
        <dbReference type="Google" id="ProtNLM"/>
    </source>
</evidence>
<keyword evidence="2" id="KW-0472">Membrane</keyword>
<accession>A0A820MRD5</accession>
<comment type="caution">
    <text evidence="7">The sequence shown here is derived from an EMBL/GenBank/DDBJ whole genome shotgun (WGS) entry which is preliminary data.</text>
</comment>
<dbReference type="PROSITE" id="PS51704">
    <property type="entry name" value="GP_PDE"/>
    <property type="match status" value="1"/>
</dbReference>
<evidence type="ECO:0000313" key="9">
    <source>
        <dbReference type="Proteomes" id="UP000663862"/>
    </source>
</evidence>
<dbReference type="Pfam" id="PF03009">
    <property type="entry name" value="GDPD"/>
    <property type="match status" value="1"/>
</dbReference>
<evidence type="ECO:0000313" key="10">
    <source>
        <dbReference type="Proteomes" id="UP000663873"/>
    </source>
</evidence>
<dbReference type="SUPFAM" id="SSF51695">
    <property type="entry name" value="PLC-like phosphodiesterases"/>
    <property type="match status" value="1"/>
</dbReference>
<evidence type="ECO:0000313" key="7">
    <source>
        <dbReference type="EMBL" id="CAF4376438.1"/>
    </source>
</evidence>
<dbReference type="Proteomes" id="UP000663851">
    <property type="component" value="Unassembled WGS sequence"/>
</dbReference>
<dbReference type="EMBL" id="CAJOBR010000471">
    <property type="protein sequence ID" value="CAF4513130.1"/>
    <property type="molecule type" value="Genomic_DNA"/>
</dbReference>
<dbReference type="Proteomes" id="UP000663848">
    <property type="component" value="Unassembled WGS sequence"/>
</dbReference>
<dbReference type="InterPro" id="IPR030395">
    <property type="entry name" value="GP_PDE_dom"/>
</dbReference>
<dbReference type="EMBL" id="CAJOBP010001868">
    <property type="protein sequence ID" value="CAF4317975.1"/>
    <property type="molecule type" value="Genomic_DNA"/>
</dbReference>
<feature type="domain" description="GP-PDE" evidence="4">
    <location>
        <begin position="371"/>
        <end position="694"/>
    </location>
</feature>
<dbReference type="PROSITE" id="PS51166">
    <property type="entry name" value="CBM20"/>
    <property type="match status" value="1"/>
</dbReference>
<name>A0A820MRD5_9BILA</name>
<dbReference type="Pfam" id="PF00686">
    <property type="entry name" value="CBM_20"/>
    <property type="match status" value="1"/>
</dbReference>
<dbReference type="GO" id="GO:0046475">
    <property type="term" value="P:glycerophospholipid catabolic process"/>
    <property type="evidence" value="ECO:0007669"/>
    <property type="project" value="TreeGrafter"/>
</dbReference>
<dbReference type="InterPro" id="IPR017946">
    <property type="entry name" value="PLC-like_Pdiesterase_TIM-brl"/>
</dbReference>
<dbReference type="Gene3D" id="3.20.20.190">
    <property type="entry name" value="Phosphatidylinositol (PI) phosphodiesterase"/>
    <property type="match status" value="1"/>
</dbReference>
<evidence type="ECO:0000256" key="1">
    <source>
        <dbReference type="ARBA" id="ARBA00022801"/>
    </source>
</evidence>
<proteinExistence type="predicted"/>
<dbReference type="AlphaFoldDB" id="A0A820MRD5"/>
<dbReference type="Gene3D" id="2.60.40.10">
    <property type="entry name" value="Immunoglobulins"/>
    <property type="match status" value="1"/>
</dbReference>
<dbReference type="Pfam" id="PF25329">
    <property type="entry name" value="C2_GDE1"/>
    <property type="match status" value="1"/>
</dbReference>
<dbReference type="PANTHER" id="PTHR22958:SF1">
    <property type="entry name" value="GLYCEROPHOSPHOCHOLINE PHOSPHODIESTERASE GPCPD1"/>
    <property type="match status" value="1"/>
</dbReference>
<dbReference type="EMBL" id="CAJOBQ010000538">
    <property type="protein sequence ID" value="CAF4376438.1"/>
    <property type="molecule type" value="Genomic_DNA"/>
</dbReference>
<dbReference type="GO" id="GO:2001070">
    <property type="term" value="F:starch binding"/>
    <property type="evidence" value="ECO:0007669"/>
    <property type="project" value="InterPro"/>
</dbReference>
<keyword evidence="1" id="KW-0378">Hydrolase</keyword>
<reference evidence="7" key="1">
    <citation type="submission" date="2021-02" db="EMBL/GenBank/DDBJ databases">
        <authorList>
            <person name="Nowell W R."/>
        </authorList>
    </citation>
    <scope>NUCLEOTIDE SEQUENCE</scope>
</reference>
<dbReference type="GO" id="GO:0047389">
    <property type="term" value="F:glycerophosphocholine phosphodiesterase activity"/>
    <property type="evidence" value="ECO:0007669"/>
    <property type="project" value="TreeGrafter"/>
</dbReference>
<dbReference type="InterPro" id="IPR013783">
    <property type="entry name" value="Ig-like_fold"/>
</dbReference>
<sequence length="871" mass="99731">MIRRVVYDIEFRVLVKEKLNSSDSVLITGSCDQLGEWLPNRCVPLNRLDKTDDGEIWSTNIKIYGTQKISYRYLIAQIVRIDDDLNLIVKKWETFKVARQLSFNNWTNDSGVGVSSITTPTVDNEPPDEFPAIFGCYKGERRTDIGWLTGQTEIQLRFHSNALQIWSSKLRNSKISLKVSPIDLNYQQENEETSTDSPSQIFAPTSKVFIQSALLRLSGCEANIQSDYGAIIEKDDYVIVKIQTFEPENVAYHIDFYLVDDTTSLIKHIGFAYVLPIHSNLELADNKQLNRIVPIIGLKHNPIGQIKIDVLLITPLDAVQQKFFVTPSKYWRQGRRPVNVGHRGLGKTNAEHIPSKHLASISNDTNKQRSIDSVASNFPPAIPPVQTKFVSENTLASFKGAFQLGFDFVEFDVQLSKDKVPVVYHDFQVAITLKRKGQEAELFVVPVKDLTLPQLQSLKIYHASKTDVTKADEEYDDDDQATINNTMNSLGTSTLSNGVENQLKQQQDDKKFRSLFPTLQELFETLDPYLGFNVEIKYAMEYRKGGSEQNHYFERNEYIDCILRCLINYAGKRVIVISTFDPDCASMLRLKQTLFPVLFLTQGDKGDWPQYLDIRTWSIDIGLCFIVAEHLSGLAAPALDILANKEFVKHVKENEKLLFIWGDEASNKDVSKCLLELRVDGLIFDHAAEVKEEHSTIENLFISEEREELEVVNNFRQKQLELQHHQLLQELERLKAAREATNLSISTTNPPSINQISKVLTNAGQDQSSIIIDSNFKHILSMVIRIINSLLGVLTRPYIYLQQVILISFQSYLPMQFDEKSWYMLFGFMTFMVFIIAYVLSRYVTLQDADDDPIYQRARFYSMQRKHSKET</sequence>
<dbReference type="SMART" id="SM01065">
    <property type="entry name" value="CBM_2"/>
    <property type="match status" value="1"/>
</dbReference>
<dbReference type="Proteomes" id="UP000663873">
    <property type="component" value="Unassembled WGS sequence"/>
</dbReference>
<dbReference type="InterPro" id="IPR057506">
    <property type="entry name" value="C2_GPCPD1"/>
</dbReference>
<dbReference type="PANTHER" id="PTHR22958">
    <property type="entry name" value="GLYCEROPHOSPHORYL DIESTER PHOSPHODIESTERASE"/>
    <property type="match status" value="1"/>
</dbReference>
<gene>
    <name evidence="5" type="ORF">HFQ381_LOCUS8906</name>
    <name evidence="8" type="ORF">QYT958_LOCUS5624</name>
    <name evidence="7" type="ORF">TSG867_LOCUS11267</name>
    <name evidence="6" type="ORF">UJA718_LOCUS13675</name>
</gene>